<gene>
    <name evidence="2" type="ORF">ERS852473_01402</name>
</gene>
<name>A0ABM9UQG1_SARVE</name>
<keyword evidence="3" id="KW-1185">Reference proteome</keyword>
<feature type="signal peptide" evidence="1">
    <location>
        <begin position="1"/>
        <end position="27"/>
    </location>
</feature>
<dbReference type="InterPro" id="IPR023908">
    <property type="entry name" value="xxxLxxG_rpt"/>
</dbReference>
<dbReference type="Proteomes" id="UP000095488">
    <property type="component" value="Unassembled WGS sequence"/>
</dbReference>
<feature type="chain" id="PRO_5045276690" evidence="1">
    <location>
        <begin position="28"/>
        <end position="657"/>
    </location>
</feature>
<dbReference type="RefSeq" id="WP_055258980.1">
    <property type="nucleotide sequence ID" value="NZ_CABIXL010000004.1"/>
</dbReference>
<evidence type="ECO:0000256" key="1">
    <source>
        <dbReference type="SAM" id="SignalP"/>
    </source>
</evidence>
<accession>A0ABM9UQG1</accession>
<protein>
    <submittedName>
        <fullName evidence="2">Chromosome segregation protein</fullName>
    </submittedName>
</protein>
<dbReference type="NCBIfam" id="TIGR03057">
    <property type="entry name" value="xxxLxxG_by_4"/>
    <property type="match status" value="2"/>
</dbReference>
<dbReference type="EMBL" id="CYZR01000004">
    <property type="protein sequence ID" value="CUN91189.1"/>
    <property type="molecule type" value="Genomic_DNA"/>
</dbReference>
<reference evidence="2 3" key="1">
    <citation type="submission" date="2015-09" db="EMBL/GenBank/DDBJ databases">
        <authorList>
            <consortium name="Pathogen Informatics"/>
        </authorList>
    </citation>
    <scope>NUCLEOTIDE SEQUENCE [LARGE SCALE GENOMIC DNA]</scope>
    <source>
        <strain evidence="2 3">2789STDY5834858</strain>
    </source>
</reference>
<sequence>MKKNKIISLVLATVIMGGVATPISAFAQEIVTSDNLEDSSRENTDKEEVVYVNLNNNGLVDKVYAVNIFNSKNIVDYGDYSEVRNMNTNDVLNYSNGKIVTTNSSDKLYYEGVLENAEIPWNIDISYYLNGERISADKLAGSAGSLEIKISISSNEKCNSVFFENYALQGAVLLDTEKCANIESDEATIANVGSQKQLSYMILPNKGKEITIKADVKDFEMPSISLNGVRFNLDVDVNTDELTDKVKELTDAIDEINSGATTLKDGTSTLNGGTNDLLSGVDSLNSGVDSLNSGILKVKEGLETLNSKSSNLTDGSKKILDALNEINLALEKVNVSSESIAQLVSASSDIKKGIDNLVKGAVSLNSNIGYSAYKGIMSSNGLNIDSLQGSNTSEVNDIKSQIQSLTEAKNALIAEGALDGDSKVLAIENAISELTEIIGLLQKNSAAIGGVETYLNNVSTGTQELLTGSNTLQEKYGQFDEAIVNISQKLSGLGENMATLANAISQLTAQYKTFDTGVNDYTKGVSALLEGYSKIVNGSTELKNGTKTLKDGANSLNSGASSLYEGTTKLSDGTGELNDKTSNLDGEINDEVDSMVNELTGNLEEVVSFVSEKNTNVESVQFVIKTPAIEKEKVESVEEKTENLSIWQRFINLFTKK</sequence>
<dbReference type="Gene3D" id="1.10.287.950">
    <property type="entry name" value="Methyl-accepting chemotaxis protein"/>
    <property type="match status" value="1"/>
</dbReference>
<keyword evidence="1" id="KW-0732">Signal</keyword>
<evidence type="ECO:0000313" key="2">
    <source>
        <dbReference type="EMBL" id="CUN91189.1"/>
    </source>
</evidence>
<proteinExistence type="predicted"/>
<organism evidence="2 3">
    <name type="scientific">Sarcina ventriculi</name>
    <name type="common">Clostridium ventriculi</name>
    <dbReference type="NCBI Taxonomy" id="1267"/>
    <lineage>
        <taxon>Bacteria</taxon>
        <taxon>Bacillati</taxon>
        <taxon>Bacillota</taxon>
        <taxon>Clostridia</taxon>
        <taxon>Eubacteriales</taxon>
        <taxon>Clostridiaceae</taxon>
        <taxon>Sarcina</taxon>
    </lineage>
</organism>
<evidence type="ECO:0000313" key="3">
    <source>
        <dbReference type="Proteomes" id="UP000095488"/>
    </source>
</evidence>
<comment type="caution">
    <text evidence="2">The sequence shown here is derived from an EMBL/GenBank/DDBJ whole genome shotgun (WGS) entry which is preliminary data.</text>
</comment>